<dbReference type="Proteomes" id="UP000032232">
    <property type="component" value="Unassembled WGS sequence"/>
</dbReference>
<dbReference type="NCBIfam" id="TIGR00278">
    <property type="entry name" value="membrane protein insertion efficiency factor YidD"/>
    <property type="match status" value="1"/>
</dbReference>
<dbReference type="PATRIC" id="fig|935700.4.peg.84"/>
<dbReference type="OrthoDB" id="6629784at2"/>
<gene>
    <name evidence="1" type="primary">yidD</name>
    <name evidence="1" type="ORF">jaqu_00800</name>
</gene>
<sequence length="150" mass="16083">MLGRIALGGIWAYQRWLSPRKGWRCAYSVAHGGTGCSGYVKHAIREHGLWRAIPLARVRFRECKQAALAFAAQPARDGARTEPRKRNDKTRRRCNNACDCGTGAFDGCAFLPSSCAVPARAAGTSKACDIMPCDGDIGCGACQIDVCSCG</sequence>
<dbReference type="SMART" id="SM01234">
    <property type="entry name" value="Haemolytic"/>
    <property type="match status" value="1"/>
</dbReference>
<dbReference type="EMBL" id="JYFE01000003">
    <property type="protein sequence ID" value="KIT18146.1"/>
    <property type="molecule type" value="Genomic_DNA"/>
</dbReference>
<dbReference type="AlphaFoldDB" id="A0A0D1EMD1"/>
<organism evidence="1 2">
    <name type="scientific">Jannaschia aquimarina</name>
    <dbReference type="NCBI Taxonomy" id="935700"/>
    <lineage>
        <taxon>Bacteria</taxon>
        <taxon>Pseudomonadati</taxon>
        <taxon>Pseudomonadota</taxon>
        <taxon>Alphaproteobacteria</taxon>
        <taxon>Rhodobacterales</taxon>
        <taxon>Roseobacteraceae</taxon>
        <taxon>Jannaschia</taxon>
    </lineage>
</organism>
<keyword evidence="2" id="KW-1185">Reference proteome</keyword>
<dbReference type="RefSeq" id="WP_052500674.1">
    <property type="nucleotide sequence ID" value="NZ_FZPF01000010.1"/>
</dbReference>
<comment type="caution">
    <text evidence="1">The sequence shown here is derived from an EMBL/GenBank/DDBJ whole genome shotgun (WGS) entry which is preliminary data.</text>
</comment>
<dbReference type="STRING" id="935700.jaqu_00800"/>
<evidence type="ECO:0000313" key="2">
    <source>
        <dbReference type="Proteomes" id="UP000032232"/>
    </source>
</evidence>
<evidence type="ECO:0000313" key="1">
    <source>
        <dbReference type="EMBL" id="KIT18146.1"/>
    </source>
</evidence>
<proteinExistence type="predicted"/>
<name>A0A0D1EMD1_9RHOB</name>
<reference evidence="1 2" key="1">
    <citation type="submission" date="2015-02" db="EMBL/GenBank/DDBJ databases">
        <title>Genome Sequence of Jannaschia aquimarina DSM28248, a member of the Roseobacter clade.</title>
        <authorList>
            <person name="Voget S."/>
            <person name="Daniel R."/>
        </authorList>
    </citation>
    <scope>NUCLEOTIDE SEQUENCE [LARGE SCALE GENOMIC DNA]</scope>
    <source>
        <strain evidence="1 2">GSW-M26</strain>
    </source>
</reference>
<dbReference type="Pfam" id="PF01809">
    <property type="entry name" value="YidD"/>
    <property type="match status" value="1"/>
</dbReference>
<accession>A0A0D1EMD1</accession>
<protein>
    <submittedName>
        <fullName evidence="1">YidD protein</fullName>
    </submittedName>
</protein>
<dbReference type="InterPro" id="IPR002696">
    <property type="entry name" value="Membr_insert_effic_factor_YidD"/>
</dbReference>